<accession>A0A1A9ABQ6</accession>
<feature type="compositionally biased region" description="Low complexity" evidence="1">
    <location>
        <begin position="202"/>
        <end position="216"/>
    </location>
</feature>
<dbReference type="STRING" id="261654.GA0070611_6218"/>
<organism evidence="2 3">
    <name type="scientific">Micromonospora auratinigra</name>
    <dbReference type="NCBI Taxonomy" id="261654"/>
    <lineage>
        <taxon>Bacteria</taxon>
        <taxon>Bacillati</taxon>
        <taxon>Actinomycetota</taxon>
        <taxon>Actinomycetes</taxon>
        <taxon>Micromonosporales</taxon>
        <taxon>Micromonosporaceae</taxon>
        <taxon>Micromonospora</taxon>
    </lineage>
</organism>
<proteinExistence type="predicted"/>
<dbReference type="Pfam" id="PF12502">
    <property type="entry name" value="DUF3710"/>
    <property type="match status" value="1"/>
</dbReference>
<dbReference type="PATRIC" id="fig|261654.4.peg.6298"/>
<keyword evidence="3" id="KW-1185">Reference proteome</keyword>
<dbReference type="OrthoDB" id="8480367at2"/>
<name>A0A1A9ABQ6_9ACTN</name>
<reference evidence="3" key="1">
    <citation type="submission" date="2016-06" db="EMBL/GenBank/DDBJ databases">
        <authorList>
            <person name="Varghese N."/>
            <person name="Submissions Spin"/>
        </authorList>
    </citation>
    <scope>NUCLEOTIDE SEQUENCE [LARGE SCALE GENOMIC DNA]</scope>
    <source>
        <strain evidence="3">DSM 44815</strain>
    </source>
</reference>
<feature type="region of interest" description="Disordered" evidence="1">
    <location>
        <begin position="1"/>
        <end position="45"/>
    </location>
</feature>
<sequence length="216" mass="23251">MIFSRKRAEGAHARDERAAGAVDAQEGAQTPSRGPYDVAEAPDEPRLDLGSLQIPAIPEVEVRVQADPQGVIQQVVLVHGENALQLGVFAAPRSDGIWDEVREEIRQSLFNDGAAAREVEGEYGTELHARVRTPDGLTDLRFVGIDGPRWMVRGVYQGAAATDPRAAGPLAACLDGLVVDRGQEAKPVREPLPLRLPREVAEQQAAQQEAAEQGEA</sequence>
<dbReference type="AlphaFoldDB" id="A0A1A9ABQ6"/>
<protein>
    <recommendedName>
        <fullName evidence="4">DUF3710 domain-containing protein</fullName>
    </recommendedName>
</protein>
<evidence type="ECO:0000256" key="1">
    <source>
        <dbReference type="SAM" id="MobiDB-lite"/>
    </source>
</evidence>
<evidence type="ECO:0000313" key="3">
    <source>
        <dbReference type="Proteomes" id="UP000199385"/>
    </source>
</evidence>
<evidence type="ECO:0008006" key="4">
    <source>
        <dbReference type="Google" id="ProtNLM"/>
    </source>
</evidence>
<dbReference type="EMBL" id="LT594323">
    <property type="protein sequence ID" value="SBT53632.1"/>
    <property type="molecule type" value="Genomic_DNA"/>
</dbReference>
<feature type="compositionally biased region" description="Basic and acidic residues" evidence="1">
    <location>
        <begin position="1"/>
        <end position="18"/>
    </location>
</feature>
<feature type="region of interest" description="Disordered" evidence="1">
    <location>
        <begin position="186"/>
        <end position="216"/>
    </location>
</feature>
<gene>
    <name evidence="2" type="ORF">GA0070611_6218</name>
</gene>
<evidence type="ECO:0000313" key="2">
    <source>
        <dbReference type="EMBL" id="SBT53632.1"/>
    </source>
</evidence>
<dbReference type="InterPro" id="IPR022183">
    <property type="entry name" value="DUF3710"/>
</dbReference>
<dbReference type="RefSeq" id="WP_091672190.1">
    <property type="nucleotide sequence ID" value="NZ_LT594323.1"/>
</dbReference>
<dbReference type="Proteomes" id="UP000199385">
    <property type="component" value="Chromosome I"/>
</dbReference>